<dbReference type="FunFam" id="1.20.5.170:FF:000127">
    <property type="entry name" value="Protein CBR-ATF-2"/>
    <property type="match status" value="1"/>
</dbReference>
<feature type="region of interest" description="Disordered" evidence="2">
    <location>
        <begin position="283"/>
        <end position="355"/>
    </location>
</feature>
<dbReference type="EMBL" id="NMWX01000004">
    <property type="protein sequence ID" value="OZG02292.1"/>
    <property type="molecule type" value="Genomic_DNA"/>
</dbReference>
<dbReference type="FunFam" id="1.20.5.170:FF:000138">
    <property type="entry name" value="ATF (cAMP-dependent transcription factor) family"/>
    <property type="match status" value="1"/>
</dbReference>
<dbReference type="GO" id="GO:0000122">
    <property type="term" value="P:negative regulation of transcription by RNA polymerase II"/>
    <property type="evidence" value="ECO:0007669"/>
    <property type="project" value="EnsemblMetazoa"/>
</dbReference>
<proteinExistence type="predicted"/>
<accession>A0A261AW20</accession>
<dbReference type="InterPro" id="IPR004827">
    <property type="entry name" value="bZIP"/>
</dbReference>
<reference evidence="4 7" key="3">
    <citation type="submission" date="2019-12" db="EMBL/GenBank/DDBJ databases">
        <title>Chromosome-level assembly of the Caenorhabditis remanei genome.</title>
        <authorList>
            <person name="Teterina A.A."/>
            <person name="Willis J.H."/>
            <person name="Phillips P.C."/>
        </authorList>
    </citation>
    <scope>NUCLEOTIDE SEQUENCE [LARGE SCALE GENOMIC DNA]</scope>
    <source>
        <strain evidence="4 7">PX506</strain>
        <tissue evidence="4">Whole organism</tissue>
    </source>
</reference>
<evidence type="ECO:0000313" key="7">
    <source>
        <dbReference type="Proteomes" id="UP000483820"/>
    </source>
</evidence>
<evidence type="ECO:0000313" key="6">
    <source>
        <dbReference type="Proteomes" id="UP000216624"/>
    </source>
</evidence>
<dbReference type="SMART" id="SM00338">
    <property type="entry name" value="BRLZ"/>
    <property type="match status" value="2"/>
</dbReference>
<gene>
    <name evidence="5" type="ORF">FL82_05476</name>
    <name evidence="4" type="ORF">GCK72_005581</name>
</gene>
<dbReference type="InterPro" id="IPR047229">
    <property type="entry name" value="NFIL3-like"/>
</dbReference>
<comment type="caution">
    <text evidence="5">The sequence shown here is derived from an EMBL/GenBank/DDBJ whole genome shotgun (WGS) entry which is preliminary data.</text>
</comment>
<feature type="region of interest" description="Disordered" evidence="2">
    <location>
        <begin position="20"/>
        <end position="81"/>
    </location>
</feature>
<reference evidence="5" key="2">
    <citation type="submission" date="2017-08" db="EMBL/GenBank/DDBJ databases">
        <authorList>
            <person name="de Groot N.N."/>
        </authorList>
    </citation>
    <scope>NUCLEOTIDE SEQUENCE [LARGE SCALE GENOMIC DNA]</scope>
    <source>
        <strain evidence="5">PX439</strain>
    </source>
</reference>
<feature type="coiled-coil region" evidence="1">
    <location>
        <begin position="371"/>
        <end position="398"/>
    </location>
</feature>
<feature type="region of interest" description="Disordered" evidence="2">
    <location>
        <begin position="178"/>
        <end position="219"/>
    </location>
</feature>
<dbReference type="GO" id="GO:0045944">
    <property type="term" value="P:positive regulation of transcription by RNA polymerase II"/>
    <property type="evidence" value="ECO:0007669"/>
    <property type="project" value="EnsemblMetazoa"/>
</dbReference>
<feature type="compositionally biased region" description="Polar residues" evidence="2">
    <location>
        <begin position="210"/>
        <end position="219"/>
    </location>
</feature>
<dbReference type="GO" id="GO:0005634">
    <property type="term" value="C:nucleus"/>
    <property type="evidence" value="ECO:0007669"/>
    <property type="project" value="TreeGrafter"/>
</dbReference>
<protein>
    <recommendedName>
        <fullName evidence="3">BZIP domain-containing protein</fullName>
    </recommendedName>
</protein>
<dbReference type="Pfam" id="PF07716">
    <property type="entry name" value="bZIP_2"/>
    <property type="match status" value="2"/>
</dbReference>
<feature type="compositionally biased region" description="Basic and acidic residues" evidence="2">
    <location>
        <begin position="41"/>
        <end position="81"/>
    </location>
</feature>
<keyword evidence="6" id="KW-1185">Reference proteome</keyword>
<dbReference type="GO" id="GO:0000977">
    <property type="term" value="F:RNA polymerase II transcription regulatory region sequence-specific DNA binding"/>
    <property type="evidence" value="ECO:0007669"/>
    <property type="project" value="EnsemblMetazoa"/>
</dbReference>
<dbReference type="Gene3D" id="1.20.5.170">
    <property type="match status" value="2"/>
</dbReference>
<name>A0A261AW20_CAERE</name>
<feature type="compositionally biased region" description="Low complexity" evidence="2">
    <location>
        <begin position="181"/>
        <end position="202"/>
    </location>
</feature>
<evidence type="ECO:0000313" key="5">
    <source>
        <dbReference type="EMBL" id="OZG02292.1"/>
    </source>
</evidence>
<evidence type="ECO:0000259" key="3">
    <source>
        <dbReference type="PROSITE" id="PS50217"/>
    </source>
</evidence>
<evidence type="ECO:0000256" key="1">
    <source>
        <dbReference type="SAM" id="Coils"/>
    </source>
</evidence>
<reference evidence="6" key="1">
    <citation type="submission" date="2017-08" db="EMBL/GenBank/DDBJ databases">
        <authorList>
            <person name="Fierst J.L."/>
        </authorList>
    </citation>
    <scope>NUCLEOTIDE SEQUENCE [LARGE SCALE GENOMIC DNA]</scope>
    <source>
        <strain evidence="6">PX439</strain>
    </source>
</reference>
<dbReference type="AlphaFoldDB" id="A0A261AW20"/>
<dbReference type="GO" id="GO:0007623">
    <property type="term" value="P:circadian rhythm"/>
    <property type="evidence" value="ECO:0007669"/>
    <property type="project" value="TreeGrafter"/>
</dbReference>
<feature type="domain" description="BZIP" evidence="3">
    <location>
        <begin position="54"/>
        <end position="101"/>
    </location>
</feature>
<dbReference type="CDD" id="cd14695">
    <property type="entry name" value="bZIP_HLF"/>
    <property type="match status" value="1"/>
</dbReference>
<feature type="compositionally biased region" description="Low complexity" evidence="2">
    <location>
        <begin position="20"/>
        <end position="38"/>
    </location>
</feature>
<dbReference type="InterPro" id="IPR046347">
    <property type="entry name" value="bZIP_sf"/>
</dbReference>
<evidence type="ECO:0000256" key="2">
    <source>
        <dbReference type="SAM" id="MobiDB-lite"/>
    </source>
</evidence>
<dbReference type="SUPFAM" id="SSF57959">
    <property type="entry name" value="Leucine zipper domain"/>
    <property type="match status" value="2"/>
</dbReference>
<dbReference type="EMBL" id="WUAV01000002">
    <property type="protein sequence ID" value="KAF1765628.1"/>
    <property type="molecule type" value="Genomic_DNA"/>
</dbReference>
<dbReference type="PANTHER" id="PTHR15284:SF0">
    <property type="entry name" value="GH23983P"/>
    <property type="match status" value="1"/>
</dbReference>
<dbReference type="PANTHER" id="PTHR15284">
    <property type="entry name" value="NUCLEAR FACTOR INTERLEUKIN-3-REGULATED PROTEIN"/>
    <property type="match status" value="1"/>
</dbReference>
<organism evidence="5 6">
    <name type="scientific">Caenorhabditis remanei</name>
    <name type="common">Caenorhabditis vulgaris</name>
    <dbReference type="NCBI Taxonomy" id="31234"/>
    <lineage>
        <taxon>Eukaryota</taxon>
        <taxon>Metazoa</taxon>
        <taxon>Ecdysozoa</taxon>
        <taxon>Nematoda</taxon>
        <taxon>Chromadorea</taxon>
        <taxon>Rhabditida</taxon>
        <taxon>Rhabditina</taxon>
        <taxon>Rhabditomorpha</taxon>
        <taxon>Rhabditoidea</taxon>
        <taxon>Rhabditidae</taxon>
        <taxon>Peloderinae</taxon>
        <taxon>Caenorhabditis</taxon>
    </lineage>
</organism>
<dbReference type="Proteomes" id="UP000483820">
    <property type="component" value="Chromosome II"/>
</dbReference>
<dbReference type="PROSITE" id="PS50217">
    <property type="entry name" value="BZIP"/>
    <property type="match status" value="2"/>
</dbReference>
<feature type="compositionally biased region" description="Low complexity" evidence="2">
    <location>
        <begin position="315"/>
        <end position="327"/>
    </location>
</feature>
<dbReference type="Proteomes" id="UP000216624">
    <property type="component" value="Unassembled WGS sequence"/>
</dbReference>
<evidence type="ECO:0000313" key="4">
    <source>
        <dbReference type="EMBL" id="KAF1765628.1"/>
    </source>
</evidence>
<feature type="non-terminal residue" evidence="5">
    <location>
        <position position="1"/>
    </location>
</feature>
<keyword evidence="1" id="KW-0175">Coiled coil</keyword>
<dbReference type="PROSITE" id="PS00036">
    <property type="entry name" value="BZIP_BASIC"/>
    <property type="match status" value="1"/>
</dbReference>
<feature type="domain" description="BZIP" evidence="3">
    <location>
        <begin position="339"/>
        <end position="402"/>
    </location>
</feature>
<dbReference type="GO" id="GO:0003700">
    <property type="term" value="F:DNA-binding transcription factor activity"/>
    <property type="evidence" value="ECO:0007669"/>
    <property type="project" value="InterPro"/>
</dbReference>
<feature type="compositionally biased region" description="Polar residues" evidence="2">
    <location>
        <begin position="283"/>
        <end position="293"/>
    </location>
</feature>
<sequence length="411" mass="45131">MDVDSVSLSPSSRLSVVCSASAEFSSSSSDSSNFSEGSPPESRRNSVNESVIKDEHYWERRRRNNDASRRSREKRRLNDQAMEEKIMQLSAENERLKSQLENRPSSVITTAAATPQPTAIEPPTALIIPNVAKNLFPSGPVAPLQASSMLSVPLLQTAPHFPSMIQLCQLQPTTIQSPVYSSTQPASTSTSSLFSSSSSSAFHPFRPSEGVQQSFPTSSVIMKVERRSPDSSTDIKLPQPQLQPGTNVIQQIGQPASSASVIQQVNQPAQQQGPSLLSALLSQRRPSPTVPQSRTEHISGLNSPPRHTGNKSDCESVSSSASFSPSHSSEDHSNYSNKSPQYADRRRRNNEAAKRCRANRRAVFEYRSRRVQLLEGENEELRSQIENLKAEIAHFKSVLAQRASVVTSLRP</sequence>
<dbReference type="GO" id="GO:0046982">
    <property type="term" value="F:protein heterodimerization activity"/>
    <property type="evidence" value="ECO:0007669"/>
    <property type="project" value="EnsemblMetazoa"/>
</dbReference>